<keyword evidence="7 12" id="KW-1278">Translocase</keyword>
<keyword evidence="3 12" id="KW-0004">4Fe-4S</keyword>
<gene>
    <name evidence="16" type="primary">nuoG</name>
    <name evidence="16" type="ORF">Ade02nite_64320</name>
</gene>
<keyword evidence="8 12" id="KW-0408">Iron</keyword>
<evidence type="ECO:0000259" key="14">
    <source>
        <dbReference type="PROSITE" id="PS51669"/>
    </source>
</evidence>
<evidence type="ECO:0000256" key="8">
    <source>
        <dbReference type="ARBA" id="ARBA00023004"/>
    </source>
</evidence>
<dbReference type="Gene3D" id="3.30.70.20">
    <property type="match status" value="1"/>
</dbReference>
<comment type="function">
    <text evidence="12">NDH-1 shuttles electrons from NADH, via FMN and iron-sulfur (Fe-S) centers, to quinones in the respiratory chain. Couples the redox reaction to proton translocation (for every two electrons transferred, four hydrogen ions are translocated across the cytoplasmic membrane), and thus conserves the redox energy in a proton gradient.</text>
</comment>
<evidence type="ECO:0000256" key="9">
    <source>
        <dbReference type="ARBA" id="ARBA00023014"/>
    </source>
</evidence>
<evidence type="ECO:0000313" key="17">
    <source>
        <dbReference type="Proteomes" id="UP000609879"/>
    </source>
</evidence>
<proteinExistence type="inferred from homology"/>
<dbReference type="InterPro" id="IPR036010">
    <property type="entry name" value="2Fe-2S_ferredoxin-like_sf"/>
</dbReference>
<dbReference type="InterPro" id="IPR006656">
    <property type="entry name" value="Mopterin_OxRdtase"/>
</dbReference>
<dbReference type="PROSITE" id="PS00641">
    <property type="entry name" value="COMPLEX1_75K_1"/>
    <property type="match status" value="1"/>
</dbReference>
<keyword evidence="5 12" id="KW-0874">Quinone</keyword>
<comment type="caution">
    <text evidence="16">The sequence shown here is derived from an EMBL/GenBank/DDBJ whole genome shotgun (WGS) entry which is preliminary data.</text>
</comment>
<feature type="domain" description="4Fe-4S His(Cys)3-ligated-type" evidence="15">
    <location>
        <begin position="89"/>
        <end position="128"/>
    </location>
</feature>
<keyword evidence="6 12" id="KW-0479">Metal-binding</keyword>
<organism evidence="16 17">
    <name type="scientific">Paractinoplanes deccanensis</name>
    <dbReference type="NCBI Taxonomy" id="113561"/>
    <lineage>
        <taxon>Bacteria</taxon>
        <taxon>Bacillati</taxon>
        <taxon>Actinomycetota</taxon>
        <taxon>Actinomycetes</taxon>
        <taxon>Micromonosporales</taxon>
        <taxon>Micromonosporaceae</taxon>
        <taxon>Paractinoplanes</taxon>
    </lineage>
</organism>
<dbReference type="PROSITE" id="PS00643">
    <property type="entry name" value="COMPLEX1_75K_3"/>
    <property type="match status" value="1"/>
</dbReference>
<dbReference type="SUPFAM" id="SSF54292">
    <property type="entry name" value="2Fe-2S ferredoxin-like"/>
    <property type="match status" value="1"/>
</dbReference>
<dbReference type="InterPro" id="IPR006963">
    <property type="entry name" value="Mopterin_OxRdtase_4Fe-4S_dom"/>
</dbReference>
<dbReference type="InterPro" id="IPR019574">
    <property type="entry name" value="NADH_UbQ_OxRdtase_Gsu_4Fe4S-bd"/>
</dbReference>
<comment type="cofactor">
    <cofactor evidence="12">
        <name>[2Fe-2S] cluster</name>
        <dbReference type="ChEBI" id="CHEBI:190135"/>
    </cofactor>
    <text evidence="12">Binds 1 [2Fe-2S] cluster per subunit.</text>
</comment>
<dbReference type="InterPro" id="IPR000283">
    <property type="entry name" value="NADH_UbQ_OxRdtase_75kDa_su_CS"/>
</dbReference>
<dbReference type="Proteomes" id="UP000609879">
    <property type="component" value="Unassembled WGS sequence"/>
</dbReference>
<dbReference type="PROSITE" id="PS51669">
    <property type="entry name" value="4FE4S_MOW_BIS_MGD"/>
    <property type="match status" value="1"/>
</dbReference>
<dbReference type="PANTHER" id="PTHR43105">
    <property type="entry name" value="RESPIRATORY NITRATE REDUCTASE"/>
    <property type="match status" value="1"/>
</dbReference>
<dbReference type="Gene3D" id="3.40.228.10">
    <property type="entry name" value="Dimethylsulfoxide Reductase, domain 2"/>
    <property type="match status" value="1"/>
</dbReference>
<feature type="domain" description="4Fe-4S Mo/W bis-MGD-type" evidence="14">
    <location>
        <begin position="246"/>
        <end position="302"/>
    </location>
</feature>
<keyword evidence="17" id="KW-1185">Reference proteome</keyword>
<evidence type="ECO:0000256" key="5">
    <source>
        <dbReference type="ARBA" id="ARBA00022719"/>
    </source>
</evidence>
<evidence type="ECO:0000256" key="12">
    <source>
        <dbReference type="RuleBase" id="RU003525"/>
    </source>
</evidence>
<feature type="domain" description="2Fe-2S ferredoxin-type" evidence="13">
    <location>
        <begin position="9"/>
        <end position="87"/>
    </location>
</feature>
<dbReference type="CDD" id="cd02788">
    <property type="entry name" value="MopB_CT_NDH-1_NuoG2-N7"/>
    <property type="match status" value="1"/>
</dbReference>
<sequence length="824" mass="86233">MTDVAKKADTVTLTIDGIEVTAEKGELVIRVAERMGIAIPRFCDHPLLAPAGACRQCLVDIEGQRKPVASCTQTVAEGMVVRTQLTSPVAAKAQGGVMELLLANHPLDCPTCDKGGECPLQNQAMTNGRADSRFHEHKREYEKPIHISSQVLLDRERCILCQRCTRFSEEIAGDKFIDLMDRSSGEQINVYRDDFFGGRGTGDGQVGEGVGDVAFNSYFSGNTIQICPVGALTGEQYRFRARPFDLVSTPTACEHCAAGCSMRADHRRGKVLRRLAGDDPAVNEEWNCDKGRWGFRYTTANDRITAPLIRGANGELREASWSEALLAAAEGLAAAKGKGVGVLTGGRLTVEDAYAYAKFARLALGTNDIDFRARPLSAEETEFLAASVAGITDVTYSDVENAGSVVVVGLEPEEECPILFLRLRKGYNRKRLRVTAVAPYLTRGFTKMGASLVAAVPGEEARLLAEDPAIAAALAEPGAVLIVGERLATVPGGLSAAAALAGRTGARLAWVPRRAGDRGAVDAGCLPNLLPGGRPVSDPAARAELSMAWKTETGALPSVAGRDTDAIIAAAASGDLGGLLVAGVDPGDLADPRLAEQALDNAGFVVSLELRHSAVTRRADVVLPVAPAAEKSGTYLDWEGRLRSFGTVLPSTAMTDGRVLEAIAALMNVTLGTGDVMAIRRELGAMPASSAGRPSLPTVSPASLPALGAGEAVLATWHHLIDSGSLLDGDPVLAGTARPPLVRIGKDLAEELGVADGEAVTVGTDRGAVTLPVAITDLPPRVVWLPTNSPGSTLRRSLGVTAGAVVRLTAGRPGPILASAGANA</sequence>
<dbReference type="Pfam" id="PF04879">
    <property type="entry name" value="Molybdop_Fe4S4"/>
    <property type="match status" value="1"/>
</dbReference>
<evidence type="ECO:0000259" key="13">
    <source>
        <dbReference type="PROSITE" id="PS51085"/>
    </source>
</evidence>
<evidence type="ECO:0000256" key="6">
    <source>
        <dbReference type="ARBA" id="ARBA00022723"/>
    </source>
</evidence>
<dbReference type="SMART" id="SM00929">
    <property type="entry name" value="NADH-G_4Fe-4S_3"/>
    <property type="match status" value="1"/>
</dbReference>
<dbReference type="Pfam" id="PF10588">
    <property type="entry name" value="NADH-G_4Fe-4S_3"/>
    <property type="match status" value="1"/>
</dbReference>
<dbReference type="RefSeq" id="WP_203772100.1">
    <property type="nucleotide sequence ID" value="NZ_BAAABO010000063.1"/>
</dbReference>
<evidence type="ECO:0000313" key="16">
    <source>
        <dbReference type="EMBL" id="GID77791.1"/>
    </source>
</evidence>
<dbReference type="PROSITE" id="PS51085">
    <property type="entry name" value="2FE2S_FER_2"/>
    <property type="match status" value="1"/>
</dbReference>
<reference evidence="16 17" key="1">
    <citation type="submission" date="2021-01" db="EMBL/GenBank/DDBJ databases">
        <title>Whole genome shotgun sequence of Actinoplanes deccanensis NBRC 13994.</title>
        <authorList>
            <person name="Komaki H."/>
            <person name="Tamura T."/>
        </authorList>
    </citation>
    <scope>NUCLEOTIDE SEQUENCE [LARGE SCALE GENOMIC DNA]</scope>
    <source>
        <strain evidence="16 17">NBRC 13994</strain>
    </source>
</reference>
<dbReference type="InterPro" id="IPR001041">
    <property type="entry name" value="2Fe-2S_ferredoxin-type"/>
</dbReference>
<protein>
    <recommendedName>
        <fullName evidence="12">NADH-quinone oxidoreductase</fullName>
        <ecNumber evidence="12">7.1.1.-</ecNumber>
    </recommendedName>
</protein>
<dbReference type="Gene3D" id="2.20.25.90">
    <property type="entry name" value="ADC-like domains"/>
    <property type="match status" value="1"/>
</dbReference>
<dbReference type="Gene3D" id="3.40.50.740">
    <property type="match status" value="2"/>
</dbReference>
<accession>A0ABQ3YCQ9</accession>
<keyword evidence="4 12" id="KW-0001">2Fe-2S</keyword>
<dbReference type="EMBL" id="BOMI01000128">
    <property type="protein sequence ID" value="GID77791.1"/>
    <property type="molecule type" value="Genomic_DNA"/>
</dbReference>
<dbReference type="SUPFAM" id="SSF54862">
    <property type="entry name" value="4Fe-4S ferredoxins"/>
    <property type="match status" value="1"/>
</dbReference>
<dbReference type="InterPro" id="IPR006657">
    <property type="entry name" value="MoPterin_dinucl-bd_dom"/>
</dbReference>
<dbReference type="InterPro" id="IPR050123">
    <property type="entry name" value="Prok_molybdopt-oxidoreductase"/>
</dbReference>
<dbReference type="Pfam" id="PF22117">
    <property type="entry name" value="Fer4_Nqo3"/>
    <property type="match status" value="1"/>
</dbReference>
<dbReference type="Pfam" id="PF00384">
    <property type="entry name" value="Molybdopterin"/>
    <property type="match status" value="1"/>
</dbReference>
<dbReference type="EC" id="7.1.1.-" evidence="12"/>
<dbReference type="InterPro" id="IPR010228">
    <property type="entry name" value="NADH_UbQ_OxRdtase_Gsu"/>
</dbReference>
<comment type="catalytic activity">
    <reaction evidence="11 12">
        <text>a quinone + NADH + 5 H(+)(in) = a quinol + NAD(+) + 4 H(+)(out)</text>
        <dbReference type="Rhea" id="RHEA:57888"/>
        <dbReference type="ChEBI" id="CHEBI:15378"/>
        <dbReference type="ChEBI" id="CHEBI:24646"/>
        <dbReference type="ChEBI" id="CHEBI:57540"/>
        <dbReference type="ChEBI" id="CHEBI:57945"/>
        <dbReference type="ChEBI" id="CHEBI:132124"/>
    </reaction>
</comment>
<keyword evidence="10 12" id="KW-0520">NAD</keyword>
<dbReference type="Pfam" id="PF01568">
    <property type="entry name" value="Molydop_binding"/>
    <property type="match status" value="1"/>
</dbReference>
<evidence type="ECO:0000256" key="1">
    <source>
        <dbReference type="ARBA" id="ARBA00001966"/>
    </source>
</evidence>
<comment type="similarity">
    <text evidence="2 12">Belongs to the complex I 75 kDa subunit family.</text>
</comment>
<dbReference type="NCBIfam" id="TIGR01973">
    <property type="entry name" value="NuoG"/>
    <property type="match status" value="1"/>
</dbReference>
<dbReference type="Gene3D" id="3.10.20.740">
    <property type="match status" value="1"/>
</dbReference>
<evidence type="ECO:0000256" key="7">
    <source>
        <dbReference type="ARBA" id="ARBA00022967"/>
    </source>
</evidence>
<dbReference type="PROSITE" id="PS51839">
    <property type="entry name" value="4FE4S_HC3"/>
    <property type="match status" value="1"/>
</dbReference>
<dbReference type="PROSITE" id="PS00642">
    <property type="entry name" value="COMPLEX1_75K_2"/>
    <property type="match status" value="1"/>
</dbReference>
<evidence type="ECO:0000256" key="4">
    <source>
        <dbReference type="ARBA" id="ARBA00022714"/>
    </source>
</evidence>
<dbReference type="Pfam" id="PF13510">
    <property type="entry name" value="Fer2_4"/>
    <property type="match status" value="1"/>
</dbReference>
<dbReference type="SMART" id="SM00926">
    <property type="entry name" value="Molybdop_Fe4S4"/>
    <property type="match status" value="1"/>
</dbReference>
<keyword evidence="9 12" id="KW-0411">Iron-sulfur</keyword>
<dbReference type="InterPro" id="IPR054351">
    <property type="entry name" value="NADH_UbQ_OxRdtase_ferredoxin"/>
</dbReference>
<dbReference type="CDD" id="cd00207">
    <property type="entry name" value="fer2"/>
    <property type="match status" value="1"/>
</dbReference>
<comment type="cofactor">
    <cofactor evidence="1 12">
        <name>[4Fe-4S] cluster</name>
        <dbReference type="ChEBI" id="CHEBI:49883"/>
    </cofactor>
</comment>
<dbReference type="SUPFAM" id="SSF50692">
    <property type="entry name" value="ADC-like"/>
    <property type="match status" value="1"/>
</dbReference>
<dbReference type="Gene3D" id="2.40.40.20">
    <property type="match status" value="1"/>
</dbReference>
<dbReference type="SUPFAM" id="SSF53706">
    <property type="entry name" value="Formate dehydrogenase/DMSO reductase, domains 1-3"/>
    <property type="match status" value="1"/>
</dbReference>
<evidence type="ECO:0000259" key="15">
    <source>
        <dbReference type="PROSITE" id="PS51839"/>
    </source>
</evidence>
<evidence type="ECO:0000256" key="11">
    <source>
        <dbReference type="ARBA" id="ARBA00047712"/>
    </source>
</evidence>
<evidence type="ECO:0000256" key="10">
    <source>
        <dbReference type="ARBA" id="ARBA00023027"/>
    </source>
</evidence>
<dbReference type="InterPro" id="IPR009010">
    <property type="entry name" value="Asp_de-COase-like_dom_sf"/>
</dbReference>
<dbReference type="PANTHER" id="PTHR43105:SF12">
    <property type="entry name" value="NADH-QUINONE OXIDOREDUCTASE SUBUNIT G"/>
    <property type="match status" value="1"/>
</dbReference>
<name>A0ABQ3YCQ9_9ACTN</name>
<evidence type="ECO:0000256" key="3">
    <source>
        <dbReference type="ARBA" id="ARBA00022485"/>
    </source>
</evidence>
<evidence type="ECO:0000256" key="2">
    <source>
        <dbReference type="ARBA" id="ARBA00005404"/>
    </source>
</evidence>
<dbReference type="NCBIfam" id="NF005895">
    <property type="entry name" value="PRK07860.1"/>
    <property type="match status" value="1"/>
</dbReference>